<gene>
    <name evidence="2" type="ORF">H0235_002047</name>
</gene>
<dbReference type="AlphaFoldDB" id="A0A834UHC0"/>
<evidence type="ECO:0000313" key="2">
    <source>
        <dbReference type="EMBL" id="KAF7439656.1"/>
    </source>
</evidence>
<feature type="compositionally biased region" description="Basic and acidic residues" evidence="1">
    <location>
        <begin position="65"/>
        <end position="81"/>
    </location>
</feature>
<organism evidence="2 3">
    <name type="scientific">Vespula pensylvanica</name>
    <name type="common">Western yellow jacket</name>
    <name type="synonym">Wasp</name>
    <dbReference type="NCBI Taxonomy" id="30213"/>
    <lineage>
        <taxon>Eukaryota</taxon>
        <taxon>Metazoa</taxon>
        <taxon>Ecdysozoa</taxon>
        <taxon>Arthropoda</taxon>
        <taxon>Hexapoda</taxon>
        <taxon>Insecta</taxon>
        <taxon>Pterygota</taxon>
        <taxon>Neoptera</taxon>
        <taxon>Endopterygota</taxon>
        <taxon>Hymenoptera</taxon>
        <taxon>Apocrita</taxon>
        <taxon>Aculeata</taxon>
        <taxon>Vespoidea</taxon>
        <taxon>Vespidae</taxon>
        <taxon>Vespinae</taxon>
        <taxon>Vespula</taxon>
    </lineage>
</organism>
<dbReference type="Proteomes" id="UP000600918">
    <property type="component" value="Unassembled WGS sequence"/>
</dbReference>
<proteinExistence type="predicted"/>
<keyword evidence="3" id="KW-1185">Reference proteome</keyword>
<name>A0A834UHC0_VESPE</name>
<evidence type="ECO:0000256" key="1">
    <source>
        <dbReference type="SAM" id="MobiDB-lite"/>
    </source>
</evidence>
<reference evidence="2" key="1">
    <citation type="journal article" date="2020" name="G3 (Bethesda)">
        <title>High-Quality Assemblies for Three Invasive Social Wasps from the &lt;i&gt;Vespula&lt;/i&gt; Genus.</title>
        <authorList>
            <person name="Harrop T.W.R."/>
            <person name="Guhlin J."/>
            <person name="McLaughlin G.M."/>
            <person name="Permina E."/>
            <person name="Stockwell P."/>
            <person name="Gilligan J."/>
            <person name="Le Lec M.F."/>
            <person name="Gruber M.A.M."/>
            <person name="Quinn O."/>
            <person name="Lovegrove M."/>
            <person name="Duncan E.J."/>
            <person name="Remnant E.J."/>
            <person name="Van Eeckhoven J."/>
            <person name="Graham B."/>
            <person name="Knapp R.A."/>
            <person name="Langford K.W."/>
            <person name="Kronenberg Z."/>
            <person name="Press M.O."/>
            <person name="Eacker S.M."/>
            <person name="Wilson-Rankin E.E."/>
            <person name="Purcell J."/>
            <person name="Lester P.J."/>
            <person name="Dearden P.K."/>
        </authorList>
    </citation>
    <scope>NUCLEOTIDE SEQUENCE</scope>
    <source>
        <strain evidence="2">Volc-1</strain>
    </source>
</reference>
<evidence type="ECO:0000313" key="3">
    <source>
        <dbReference type="Proteomes" id="UP000600918"/>
    </source>
</evidence>
<accession>A0A834UHC0</accession>
<comment type="caution">
    <text evidence="2">The sequence shown here is derived from an EMBL/GenBank/DDBJ whole genome shotgun (WGS) entry which is preliminary data.</text>
</comment>
<feature type="region of interest" description="Disordered" evidence="1">
    <location>
        <begin position="62"/>
        <end position="95"/>
    </location>
</feature>
<sequence>MQVRYGVRRRSLIRKRARLSNEINGRIRWRWEIGNRTREMGDYSSLGVTVIREESSALDGTGFASKEKSMDRVRTEKERKRVPSVPPVSLVGSLN</sequence>
<dbReference type="EMBL" id="JACSDY010000001">
    <property type="protein sequence ID" value="KAF7439656.1"/>
    <property type="molecule type" value="Genomic_DNA"/>
</dbReference>
<protein>
    <submittedName>
        <fullName evidence="2">Uncharacterized protein</fullName>
    </submittedName>
</protein>